<organism evidence="2 3">
    <name type="scientific">Haemaphysalis longicornis</name>
    <name type="common">Bush tick</name>
    <dbReference type="NCBI Taxonomy" id="44386"/>
    <lineage>
        <taxon>Eukaryota</taxon>
        <taxon>Metazoa</taxon>
        <taxon>Ecdysozoa</taxon>
        <taxon>Arthropoda</taxon>
        <taxon>Chelicerata</taxon>
        <taxon>Arachnida</taxon>
        <taxon>Acari</taxon>
        <taxon>Parasitiformes</taxon>
        <taxon>Ixodida</taxon>
        <taxon>Ixodoidea</taxon>
        <taxon>Ixodidae</taxon>
        <taxon>Haemaphysalinae</taxon>
        <taxon>Haemaphysalis</taxon>
    </lineage>
</organism>
<dbReference type="OrthoDB" id="6514447at2759"/>
<reference evidence="2 3" key="1">
    <citation type="journal article" date="2020" name="Cell">
        <title>Large-Scale Comparative Analyses of Tick Genomes Elucidate Their Genetic Diversity and Vector Capacities.</title>
        <authorList>
            <consortium name="Tick Genome and Microbiome Consortium (TIGMIC)"/>
            <person name="Jia N."/>
            <person name="Wang J."/>
            <person name="Shi W."/>
            <person name="Du L."/>
            <person name="Sun Y."/>
            <person name="Zhan W."/>
            <person name="Jiang J.F."/>
            <person name="Wang Q."/>
            <person name="Zhang B."/>
            <person name="Ji P."/>
            <person name="Bell-Sakyi L."/>
            <person name="Cui X.M."/>
            <person name="Yuan T.T."/>
            <person name="Jiang B.G."/>
            <person name="Yang W.F."/>
            <person name="Lam T.T."/>
            <person name="Chang Q.C."/>
            <person name="Ding S.J."/>
            <person name="Wang X.J."/>
            <person name="Zhu J.G."/>
            <person name="Ruan X.D."/>
            <person name="Zhao L."/>
            <person name="Wei J.T."/>
            <person name="Ye R.Z."/>
            <person name="Que T.C."/>
            <person name="Du C.H."/>
            <person name="Zhou Y.H."/>
            <person name="Cheng J.X."/>
            <person name="Dai P.F."/>
            <person name="Guo W.B."/>
            <person name="Han X.H."/>
            <person name="Huang E.J."/>
            <person name="Li L.F."/>
            <person name="Wei W."/>
            <person name="Gao Y.C."/>
            <person name="Liu J.Z."/>
            <person name="Shao H.Z."/>
            <person name="Wang X."/>
            <person name="Wang C.C."/>
            <person name="Yang T.C."/>
            <person name="Huo Q.B."/>
            <person name="Li W."/>
            <person name="Chen H.Y."/>
            <person name="Chen S.E."/>
            <person name="Zhou L.G."/>
            <person name="Ni X.B."/>
            <person name="Tian J.H."/>
            <person name="Sheng Y."/>
            <person name="Liu T."/>
            <person name="Pan Y.S."/>
            <person name="Xia L.Y."/>
            <person name="Li J."/>
            <person name="Zhao F."/>
            <person name="Cao W.C."/>
        </authorList>
    </citation>
    <scope>NUCLEOTIDE SEQUENCE [LARGE SCALE GENOMIC DNA]</scope>
    <source>
        <strain evidence="2">HaeL-2018</strain>
    </source>
</reference>
<comment type="caution">
    <text evidence="2">The sequence shown here is derived from an EMBL/GenBank/DDBJ whole genome shotgun (WGS) entry which is preliminary data.</text>
</comment>
<protein>
    <submittedName>
        <fullName evidence="2">Uncharacterized protein</fullName>
    </submittedName>
</protein>
<dbReference type="EMBL" id="JABSTR010000001">
    <property type="protein sequence ID" value="KAH9362079.1"/>
    <property type="molecule type" value="Genomic_DNA"/>
</dbReference>
<keyword evidence="3" id="KW-1185">Reference proteome</keyword>
<proteinExistence type="predicted"/>
<sequence length="256" mass="27922">MKEKWITRGLTRPTLSFLVPLLTNVESGSSCAQRVTLMADLPLPVPSFMEHERRLRGCLRAAITKAITALEALLEDPAAPEHRIQGFRHMRSRRLLLIGIFAPFVTAEAMGSRNAPRMCHQTRSDGDCMQADIASGAASKMMSHPDPVHAIRSAHSAGQGGPSAVPRPSHSASSVVTASTSVTRPTPVYLQTCRAWATGPNGQLLVMVLQHTGSQRTFIRRDVSRSLGCSVESFEEFKLETFGKSHPTTAQRCPRV</sequence>
<dbReference type="AlphaFoldDB" id="A0A9J6FH00"/>
<accession>A0A9J6FH00</accession>
<evidence type="ECO:0000313" key="3">
    <source>
        <dbReference type="Proteomes" id="UP000821853"/>
    </source>
</evidence>
<evidence type="ECO:0000313" key="2">
    <source>
        <dbReference type="EMBL" id="KAH9362079.1"/>
    </source>
</evidence>
<evidence type="ECO:0000256" key="1">
    <source>
        <dbReference type="SAM" id="MobiDB-lite"/>
    </source>
</evidence>
<gene>
    <name evidence="2" type="ORF">HPB48_002057</name>
</gene>
<dbReference type="VEuPathDB" id="VectorBase:HLOH_044942"/>
<feature type="compositionally biased region" description="Low complexity" evidence="1">
    <location>
        <begin position="168"/>
        <end position="178"/>
    </location>
</feature>
<feature type="region of interest" description="Disordered" evidence="1">
    <location>
        <begin position="152"/>
        <end position="178"/>
    </location>
</feature>
<dbReference type="Proteomes" id="UP000821853">
    <property type="component" value="Chromosome 1"/>
</dbReference>
<name>A0A9J6FH00_HAELO</name>